<evidence type="ECO:0000259" key="5">
    <source>
        <dbReference type="Pfam" id="PF25917"/>
    </source>
</evidence>
<dbReference type="Pfam" id="PF25917">
    <property type="entry name" value="BSH_RND"/>
    <property type="match status" value="1"/>
</dbReference>
<dbReference type="Gene3D" id="2.40.30.170">
    <property type="match status" value="1"/>
</dbReference>
<organism evidence="7 8">
    <name type="scientific">Neoroseomonas alkaliterrae</name>
    <dbReference type="NCBI Taxonomy" id="1452450"/>
    <lineage>
        <taxon>Bacteria</taxon>
        <taxon>Pseudomonadati</taxon>
        <taxon>Pseudomonadota</taxon>
        <taxon>Alphaproteobacteria</taxon>
        <taxon>Acetobacterales</taxon>
        <taxon>Acetobacteraceae</taxon>
        <taxon>Neoroseomonas</taxon>
    </lineage>
</organism>
<dbReference type="NCBIfam" id="TIGR01730">
    <property type="entry name" value="RND_mfp"/>
    <property type="match status" value="1"/>
</dbReference>
<evidence type="ECO:0000313" key="7">
    <source>
        <dbReference type="EMBL" id="MBB5688388.1"/>
    </source>
</evidence>
<dbReference type="InterPro" id="IPR058792">
    <property type="entry name" value="Beta-barrel_RND_2"/>
</dbReference>
<reference evidence="7 8" key="1">
    <citation type="submission" date="2020-08" db="EMBL/GenBank/DDBJ databases">
        <title>Genomic Encyclopedia of Type Strains, Phase IV (KMG-IV): sequencing the most valuable type-strain genomes for metagenomic binning, comparative biology and taxonomic classification.</title>
        <authorList>
            <person name="Goeker M."/>
        </authorList>
    </citation>
    <scope>NUCLEOTIDE SEQUENCE [LARGE SCALE GENOMIC DNA]</scope>
    <source>
        <strain evidence="7 8">DSM 25895</strain>
    </source>
</reference>
<dbReference type="GO" id="GO:0022857">
    <property type="term" value="F:transmembrane transporter activity"/>
    <property type="evidence" value="ECO:0007669"/>
    <property type="project" value="InterPro"/>
</dbReference>
<dbReference type="PANTHER" id="PTHR32347:SF14">
    <property type="entry name" value="EFFLUX SYSTEM COMPONENT YKNX-RELATED"/>
    <property type="match status" value="1"/>
</dbReference>
<keyword evidence="8" id="KW-1185">Reference proteome</keyword>
<feature type="domain" description="Multidrug resistance protein MdtA-like barrel-sandwich hybrid" evidence="5">
    <location>
        <begin position="68"/>
        <end position="275"/>
    </location>
</feature>
<evidence type="ECO:0000259" key="6">
    <source>
        <dbReference type="Pfam" id="PF25954"/>
    </source>
</evidence>
<evidence type="ECO:0000256" key="4">
    <source>
        <dbReference type="SAM" id="Coils"/>
    </source>
</evidence>
<dbReference type="InterPro" id="IPR006143">
    <property type="entry name" value="RND_pump_MFP"/>
</dbReference>
<evidence type="ECO:0000256" key="1">
    <source>
        <dbReference type="ARBA" id="ARBA00004196"/>
    </source>
</evidence>
<dbReference type="Pfam" id="PF25954">
    <property type="entry name" value="Beta-barrel_RND_2"/>
    <property type="match status" value="1"/>
</dbReference>
<feature type="coiled-coil region" evidence="4">
    <location>
        <begin position="125"/>
        <end position="162"/>
    </location>
</feature>
<dbReference type="InterPro" id="IPR058625">
    <property type="entry name" value="MdtA-like_BSH"/>
</dbReference>
<dbReference type="Gene3D" id="2.40.420.20">
    <property type="match status" value="1"/>
</dbReference>
<gene>
    <name evidence="7" type="ORF">FHS88_000498</name>
</gene>
<evidence type="ECO:0000256" key="3">
    <source>
        <dbReference type="ARBA" id="ARBA00023054"/>
    </source>
</evidence>
<dbReference type="RefSeq" id="WP_184480942.1">
    <property type="nucleotide sequence ID" value="NZ_JACIJE010000001.1"/>
</dbReference>
<evidence type="ECO:0000313" key="8">
    <source>
        <dbReference type="Proteomes" id="UP000562254"/>
    </source>
</evidence>
<feature type="coiled-coil region" evidence="4">
    <location>
        <begin position="215"/>
        <end position="249"/>
    </location>
</feature>
<name>A0A840XIV2_9PROT</name>
<dbReference type="GO" id="GO:0016020">
    <property type="term" value="C:membrane"/>
    <property type="evidence" value="ECO:0007669"/>
    <property type="project" value="InterPro"/>
</dbReference>
<protein>
    <submittedName>
        <fullName evidence="7">HlyD family secretion protein</fullName>
    </submittedName>
</protein>
<dbReference type="AlphaFoldDB" id="A0A840XIV2"/>
<keyword evidence="3 4" id="KW-0175">Coiled coil</keyword>
<dbReference type="EMBL" id="JACIJE010000001">
    <property type="protein sequence ID" value="MBB5688388.1"/>
    <property type="molecule type" value="Genomic_DNA"/>
</dbReference>
<dbReference type="InterPro" id="IPR050465">
    <property type="entry name" value="UPF0194_transport"/>
</dbReference>
<sequence>MRKTLLAAGLLAALGGGWWWAGMPGLSLLPGGTGASASMPRLRTAQADRGTITAVVAATGTVNPVTLVQVGSQLSGQIRELFADFNTRVTEGMPIARLDTATIEARRAAAEADMLASAAQVAVARAQAERSLADQAQARAQVEAARAAILAAEATARDADAEASRTAELRARGVGAERDALRARFTAERSAAAVAQARADLLRAEAAALSAAAAARTAAAQVEAAEAARAQKEAQLRQVEVDLTNATIRSPIDGVVVSRNIDIGQTVAASFQAPVLFQIAASLDEMEVWATVDEADIGRVRPGQDVTFTVAAFPSETMRGRVKDIRLAATTVQNVVTYTVVVTTPNASGRLLPGMTATLRIVTDERAQALRVPNAALRWRPPGTAAGGQQAETAAPGQAQLDQALATLTDLTPAQRAEIEAARAEMRQRMQSLPADADARRQQAQAARQRLVSRLNATLNPDQRARLAAMRGGGARSEGTPGTVWVLDGDGAPRSVAVRTGITDGTMTEILSGALEPGATVVIGQDRAGAATPAAPAARRLF</sequence>
<dbReference type="PANTHER" id="PTHR32347">
    <property type="entry name" value="EFFLUX SYSTEM COMPONENT YKNX-RELATED"/>
    <property type="match status" value="1"/>
</dbReference>
<feature type="domain" description="CusB-like beta-barrel" evidence="6">
    <location>
        <begin position="288"/>
        <end position="363"/>
    </location>
</feature>
<dbReference type="Proteomes" id="UP000562254">
    <property type="component" value="Unassembled WGS sequence"/>
</dbReference>
<proteinExistence type="inferred from homology"/>
<comment type="caution">
    <text evidence="7">The sequence shown here is derived from an EMBL/GenBank/DDBJ whole genome shotgun (WGS) entry which is preliminary data.</text>
</comment>
<dbReference type="SUPFAM" id="SSF111369">
    <property type="entry name" value="HlyD-like secretion proteins"/>
    <property type="match status" value="2"/>
</dbReference>
<dbReference type="GO" id="GO:0030313">
    <property type="term" value="C:cell envelope"/>
    <property type="evidence" value="ECO:0007669"/>
    <property type="project" value="UniProtKB-SubCell"/>
</dbReference>
<evidence type="ECO:0000256" key="2">
    <source>
        <dbReference type="ARBA" id="ARBA00009477"/>
    </source>
</evidence>
<comment type="similarity">
    <text evidence="2">Belongs to the membrane fusion protein (MFP) (TC 8.A.1) family.</text>
</comment>
<accession>A0A840XIV2</accession>
<dbReference type="Gene3D" id="2.40.50.100">
    <property type="match status" value="2"/>
</dbReference>
<comment type="subcellular location">
    <subcellularLocation>
        <location evidence="1">Cell envelope</location>
    </subcellularLocation>
</comment>